<dbReference type="EMBL" id="DVLX01000009">
    <property type="protein sequence ID" value="HIT98753.1"/>
    <property type="molecule type" value="Genomic_DNA"/>
</dbReference>
<comment type="caution">
    <text evidence="1">The sequence shown here is derived from an EMBL/GenBank/DDBJ whole genome shotgun (WGS) entry which is preliminary data.</text>
</comment>
<dbReference type="InterPro" id="IPR027417">
    <property type="entry name" value="P-loop_NTPase"/>
</dbReference>
<accession>A0A9D1HB86</accession>
<name>A0A9D1HB86_9FIRM</name>
<gene>
    <name evidence="1" type="ORF">IAD12_00675</name>
</gene>
<proteinExistence type="predicted"/>
<organism evidence="1 2">
    <name type="scientific">Candidatus Allocopromorpha excrementavium</name>
    <dbReference type="NCBI Taxonomy" id="2840741"/>
    <lineage>
        <taxon>Bacteria</taxon>
        <taxon>Bacillati</taxon>
        <taxon>Bacillota</taxon>
        <taxon>Clostridia</taxon>
        <taxon>Eubacteriales</taxon>
        <taxon>Eubacteriaceae</taxon>
        <taxon>Eubacteriaceae incertae sedis</taxon>
        <taxon>Candidatus Allocopromorpha</taxon>
    </lineage>
</organism>
<protein>
    <recommendedName>
        <fullName evidence="3">Asp23/Gls24 family envelope stress response protein</fullName>
    </recommendedName>
</protein>
<evidence type="ECO:0000313" key="2">
    <source>
        <dbReference type="Proteomes" id="UP000824159"/>
    </source>
</evidence>
<dbReference type="AlphaFoldDB" id="A0A9D1HB86"/>
<sequence length="268" mass="30426">MKVYALIGKSGTGKSFQAVNLCRELKIESIIDDGLFICRNKVVAGISAKRQPTKVGAVKTALFTKDEHMQEVKEALGRMKPSSILIIGTSVGMVEKIVKRLELPPIDRKIFIEEITTKEERAVARKQRDEMGQHVIPAPTFQLKRQFSGYFMMPMKMLLKELGPRRVYSEKSVVRPTYSYLGEYKISEKVLSDIVECVSRESSVIYDVAKVMISQVPDGIDIYMIVNLKYIDDLPGRARAFQRRTAKKIEEMTAFNVNKIDIDVKDVI</sequence>
<dbReference type="SUPFAM" id="SSF52540">
    <property type="entry name" value="P-loop containing nucleoside triphosphate hydrolases"/>
    <property type="match status" value="1"/>
</dbReference>
<dbReference type="Proteomes" id="UP000824159">
    <property type="component" value="Unassembled WGS sequence"/>
</dbReference>
<reference evidence="1" key="1">
    <citation type="submission" date="2020-10" db="EMBL/GenBank/DDBJ databases">
        <authorList>
            <person name="Gilroy R."/>
        </authorList>
    </citation>
    <scope>NUCLEOTIDE SEQUENCE</scope>
    <source>
        <strain evidence="1">CHK176-22527</strain>
    </source>
</reference>
<evidence type="ECO:0008006" key="3">
    <source>
        <dbReference type="Google" id="ProtNLM"/>
    </source>
</evidence>
<reference evidence="1" key="2">
    <citation type="journal article" date="2021" name="PeerJ">
        <title>Extensive microbial diversity within the chicken gut microbiome revealed by metagenomics and culture.</title>
        <authorList>
            <person name="Gilroy R."/>
            <person name="Ravi A."/>
            <person name="Getino M."/>
            <person name="Pursley I."/>
            <person name="Horton D.L."/>
            <person name="Alikhan N.F."/>
            <person name="Baker D."/>
            <person name="Gharbi K."/>
            <person name="Hall N."/>
            <person name="Watson M."/>
            <person name="Adriaenssens E.M."/>
            <person name="Foster-Nyarko E."/>
            <person name="Jarju S."/>
            <person name="Secka A."/>
            <person name="Antonio M."/>
            <person name="Oren A."/>
            <person name="Chaudhuri R.R."/>
            <person name="La Ragione R."/>
            <person name="Hildebrand F."/>
            <person name="Pallen M.J."/>
        </authorList>
    </citation>
    <scope>NUCLEOTIDE SEQUENCE</scope>
    <source>
        <strain evidence="1">CHK176-22527</strain>
    </source>
</reference>
<evidence type="ECO:0000313" key="1">
    <source>
        <dbReference type="EMBL" id="HIT98753.1"/>
    </source>
</evidence>